<organism evidence="2 3">
    <name type="scientific">Rhizoctonia solani</name>
    <dbReference type="NCBI Taxonomy" id="456999"/>
    <lineage>
        <taxon>Eukaryota</taxon>
        <taxon>Fungi</taxon>
        <taxon>Dikarya</taxon>
        <taxon>Basidiomycota</taxon>
        <taxon>Agaricomycotina</taxon>
        <taxon>Agaricomycetes</taxon>
        <taxon>Cantharellales</taxon>
        <taxon>Ceratobasidiaceae</taxon>
        <taxon>Rhizoctonia</taxon>
    </lineage>
</organism>
<dbReference type="EMBL" id="JACYCD010000049">
    <property type="protein sequence ID" value="KAF8707545.1"/>
    <property type="molecule type" value="Genomic_DNA"/>
</dbReference>
<sequence>MGPRLVKVGGTPATAKQRGCTEGARPRVWLVSEWLKPALMTLRDGGWDKNDTQRRATALGVYETGRWRRSEAGRHGMKR</sequence>
<evidence type="ECO:0000256" key="1">
    <source>
        <dbReference type="SAM" id="MobiDB-lite"/>
    </source>
</evidence>
<accession>A0A8H7HUQ6</accession>
<dbReference type="Proteomes" id="UP000602905">
    <property type="component" value="Unassembled WGS sequence"/>
</dbReference>
<name>A0A8H7HUQ6_9AGAM</name>
<proteinExistence type="predicted"/>
<reference evidence="2" key="1">
    <citation type="submission" date="2020-09" db="EMBL/GenBank/DDBJ databases">
        <title>Comparative genome analyses of four rice-infecting Rhizoctonia solani isolates reveal extensive enrichment of homogalacturonan modification genes.</title>
        <authorList>
            <person name="Lee D.-Y."/>
            <person name="Jeon J."/>
            <person name="Kim K.-T."/>
            <person name="Cheong K."/>
            <person name="Song H."/>
            <person name="Choi G."/>
            <person name="Ko J."/>
            <person name="Opiyo S.O."/>
            <person name="Zuo S."/>
            <person name="Madhav S."/>
            <person name="Lee Y.-H."/>
            <person name="Wang G.-L."/>
        </authorList>
    </citation>
    <scope>NUCLEOTIDE SEQUENCE</scope>
    <source>
        <strain evidence="2">AG1-IA WGL</strain>
    </source>
</reference>
<protein>
    <submittedName>
        <fullName evidence="2">Uncharacterized protein</fullName>
    </submittedName>
</protein>
<comment type="caution">
    <text evidence="2">The sequence shown here is derived from an EMBL/GenBank/DDBJ whole genome shotgun (WGS) entry which is preliminary data.</text>
</comment>
<evidence type="ECO:0000313" key="2">
    <source>
        <dbReference type="EMBL" id="KAF8707545.1"/>
    </source>
</evidence>
<evidence type="ECO:0000313" key="3">
    <source>
        <dbReference type="Proteomes" id="UP000602905"/>
    </source>
</evidence>
<dbReference type="OrthoDB" id="10477325at2759"/>
<gene>
    <name evidence="2" type="ORF">RHS03_03477</name>
</gene>
<feature type="non-terminal residue" evidence="2">
    <location>
        <position position="1"/>
    </location>
</feature>
<feature type="region of interest" description="Disordered" evidence="1">
    <location>
        <begin position="1"/>
        <end position="20"/>
    </location>
</feature>
<dbReference type="AlphaFoldDB" id="A0A8H7HUQ6"/>